<dbReference type="EMBL" id="BARU01029689">
    <property type="protein sequence ID" value="GAH69784.1"/>
    <property type="molecule type" value="Genomic_DNA"/>
</dbReference>
<reference evidence="1" key="1">
    <citation type="journal article" date="2014" name="Front. Microbiol.">
        <title>High frequency of phylogenetically diverse reductive dehalogenase-homologous genes in deep subseafloor sedimentary metagenomes.</title>
        <authorList>
            <person name="Kawai M."/>
            <person name="Futagami T."/>
            <person name="Toyoda A."/>
            <person name="Takaki Y."/>
            <person name="Nishi S."/>
            <person name="Hori S."/>
            <person name="Arai W."/>
            <person name="Tsubouchi T."/>
            <person name="Morono Y."/>
            <person name="Uchiyama I."/>
            <person name="Ito T."/>
            <person name="Fujiyama A."/>
            <person name="Inagaki F."/>
            <person name="Takami H."/>
        </authorList>
    </citation>
    <scope>NUCLEOTIDE SEQUENCE</scope>
    <source>
        <strain evidence="1">Expedition CK06-06</strain>
    </source>
</reference>
<dbReference type="InterPro" id="IPR036866">
    <property type="entry name" value="RibonucZ/Hydroxyglut_hydro"/>
</dbReference>
<dbReference type="PANTHER" id="PTHR43694">
    <property type="entry name" value="RIBONUCLEASE J"/>
    <property type="match status" value="1"/>
</dbReference>
<dbReference type="SUPFAM" id="SSF56281">
    <property type="entry name" value="Metallo-hydrolase/oxidoreductase"/>
    <property type="match status" value="1"/>
</dbReference>
<accession>X1IUI9</accession>
<evidence type="ECO:0000313" key="1">
    <source>
        <dbReference type="EMBL" id="GAH69784.1"/>
    </source>
</evidence>
<organism evidence="1">
    <name type="scientific">marine sediment metagenome</name>
    <dbReference type="NCBI Taxonomy" id="412755"/>
    <lineage>
        <taxon>unclassified sequences</taxon>
        <taxon>metagenomes</taxon>
        <taxon>ecological metagenomes</taxon>
    </lineage>
</organism>
<proteinExistence type="predicted"/>
<dbReference type="AlphaFoldDB" id="X1IUI9"/>
<protein>
    <recommendedName>
        <fullName evidence="2">Metallo-beta-lactamase domain-containing protein</fullName>
    </recommendedName>
</protein>
<name>X1IUI9_9ZZZZ</name>
<dbReference type="PANTHER" id="PTHR43694:SF1">
    <property type="entry name" value="RIBONUCLEASE J"/>
    <property type="match status" value="1"/>
</dbReference>
<comment type="caution">
    <text evidence="1">The sequence shown here is derived from an EMBL/GenBank/DDBJ whole genome shotgun (WGS) entry which is preliminary data.</text>
</comment>
<evidence type="ECO:0008006" key="2">
    <source>
        <dbReference type="Google" id="ProtNLM"/>
    </source>
</evidence>
<feature type="non-terminal residue" evidence="1">
    <location>
        <position position="1"/>
    </location>
</feature>
<dbReference type="Gene3D" id="3.60.15.10">
    <property type="entry name" value="Ribonuclease Z/Hydroxyacylglutathione hydrolase-like"/>
    <property type="match status" value="1"/>
</dbReference>
<gene>
    <name evidence="1" type="ORF">S03H2_47187</name>
</gene>
<sequence length="266" mass="30219">AYIHHLRKDIPIHMSPASHAIMKTLEDTGAGTFRDLLHHTASFRIRPSKRGAGYTKIKGKEAKTRRPLKVFEYGRKYAIGSLDVVPYEVDHSLPGATAYLIHTSEGTLLYTGDFRFHGYKTAATEQMVKAAAEEDLDTLIIEGTRVDEKSGNTEEDVLETAGEFVSTVPGLVAVNFPARDLARLKTFYRIARSTGRKLVLSFKHAYLLEQFSELGGDEYPSIDDPHLCFYEDRKGWGLAGRDDYPLNIVEQDYYTWERKYLYRDNT</sequence>
<feature type="non-terminal residue" evidence="1">
    <location>
        <position position="266"/>
    </location>
</feature>